<dbReference type="Gene3D" id="1.25.70.10">
    <property type="entry name" value="Transcription termination factor 3, mitochondrial"/>
    <property type="match status" value="2"/>
</dbReference>
<reference evidence="4" key="2">
    <citation type="journal article" date="2024" name="Plant">
        <title>Genomic evolution and insights into agronomic trait innovations of Sesamum species.</title>
        <authorList>
            <person name="Miao H."/>
            <person name="Wang L."/>
            <person name="Qu L."/>
            <person name="Liu H."/>
            <person name="Sun Y."/>
            <person name="Le M."/>
            <person name="Wang Q."/>
            <person name="Wei S."/>
            <person name="Zheng Y."/>
            <person name="Lin W."/>
            <person name="Duan Y."/>
            <person name="Cao H."/>
            <person name="Xiong S."/>
            <person name="Wang X."/>
            <person name="Wei L."/>
            <person name="Li C."/>
            <person name="Ma Q."/>
            <person name="Ju M."/>
            <person name="Zhao R."/>
            <person name="Li G."/>
            <person name="Mu C."/>
            <person name="Tian Q."/>
            <person name="Mei H."/>
            <person name="Zhang T."/>
            <person name="Gao T."/>
            <person name="Zhang H."/>
        </authorList>
    </citation>
    <scope>NUCLEOTIDE SEQUENCE</scope>
    <source>
        <strain evidence="4">G02</strain>
    </source>
</reference>
<keyword evidence="2" id="KW-0806">Transcription termination</keyword>
<keyword evidence="2" id="KW-0805">Transcription regulation</keyword>
<organism evidence="4">
    <name type="scientific">Sesamum radiatum</name>
    <name type="common">Black benniseed</name>
    <dbReference type="NCBI Taxonomy" id="300843"/>
    <lineage>
        <taxon>Eukaryota</taxon>
        <taxon>Viridiplantae</taxon>
        <taxon>Streptophyta</taxon>
        <taxon>Embryophyta</taxon>
        <taxon>Tracheophyta</taxon>
        <taxon>Spermatophyta</taxon>
        <taxon>Magnoliopsida</taxon>
        <taxon>eudicotyledons</taxon>
        <taxon>Gunneridae</taxon>
        <taxon>Pentapetalae</taxon>
        <taxon>asterids</taxon>
        <taxon>lamiids</taxon>
        <taxon>Lamiales</taxon>
        <taxon>Pedaliaceae</taxon>
        <taxon>Sesamum</taxon>
    </lineage>
</organism>
<evidence type="ECO:0000256" key="3">
    <source>
        <dbReference type="ARBA" id="ARBA00022946"/>
    </source>
</evidence>
<comment type="caution">
    <text evidence="4">The sequence shown here is derived from an EMBL/GenBank/DDBJ whole genome shotgun (WGS) entry which is preliminary data.</text>
</comment>
<dbReference type="InterPro" id="IPR038538">
    <property type="entry name" value="MTERF_sf"/>
</dbReference>
<comment type="similarity">
    <text evidence="1">Belongs to the mTERF family.</text>
</comment>
<keyword evidence="2" id="KW-0804">Transcription</keyword>
<dbReference type="EMBL" id="JACGWJ010000024">
    <property type="protein sequence ID" value="KAL0320456.1"/>
    <property type="molecule type" value="Genomic_DNA"/>
</dbReference>
<dbReference type="SMART" id="SM00733">
    <property type="entry name" value="Mterf"/>
    <property type="match status" value="3"/>
</dbReference>
<dbReference type="InterPro" id="IPR003690">
    <property type="entry name" value="MTERF"/>
</dbReference>
<reference evidence="4" key="1">
    <citation type="submission" date="2020-06" db="EMBL/GenBank/DDBJ databases">
        <authorList>
            <person name="Li T."/>
            <person name="Hu X."/>
            <person name="Zhang T."/>
            <person name="Song X."/>
            <person name="Zhang H."/>
            <person name="Dai N."/>
            <person name="Sheng W."/>
            <person name="Hou X."/>
            <person name="Wei L."/>
        </authorList>
    </citation>
    <scope>NUCLEOTIDE SEQUENCE</scope>
    <source>
        <strain evidence="4">G02</strain>
        <tissue evidence="4">Leaf</tissue>
    </source>
</reference>
<evidence type="ECO:0000256" key="1">
    <source>
        <dbReference type="ARBA" id="ARBA00007692"/>
    </source>
</evidence>
<dbReference type="PANTHER" id="PTHR13068:SF133">
    <property type="entry name" value="MITOCHONDRIAL TRANSCRIPTION TERMINATION FACTOR FAMILY PROTEIN"/>
    <property type="match status" value="1"/>
</dbReference>
<keyword evidence="3" id="KW-0809">Transit peptide</keyword>
<accession>A0AAW2LRY7</accession>
<evidence type="ECO:0008006" key="5">
    <source>
        <dbReference type="Google" id="ProtNLM"/>
    </source>
</evidence>
<evidence type="ECO:0000256" key="2">
    <source>
        <dbReference type="ARBA" id="ARBA00022472"/>
    </source>
</evidence>
<sequence>MFSVQCRKQLIVPLSNARVYGITRFLVAGKDGILFRLFSSKRFEIEGGNKQSFTVSYLINSCGLSSEAAISASKKLQLSSSEKPDLMLALFKSHGFSNAHISKIIAKSPIILKADPEKTVLPKFKFFYSIGVPAPVLARMLSLNPLILRRSLQDRIIPVYNILKELLQTDGRIIHFIKRAGGNYNFIDGVLRYIHSNVATLGKYGLSESNISFLLRHNPKLLLIETDRLAALVDRVIELGFDTRKVHFVVAMGTLFGMSKSTWEHKKEVLV</sequence>
<protein>
    <recommendedName>
        <fullName evidence="5">Mitochondrial transcription termination factor family protein</fullName>
    </recommendedName>
</protein>
<dbReference type="AlphaFoldDB" id="A0AAW2LRY7"/>
<proteinExistence type="inferred from homology"/>
<name>A0AAW2LRY7_SESRA</name>
<dbReference type="Pfam" id="PF02536">
    <property type="entry name" value="mTERF"/>
    <property type="match status" value="1"/>
</dbReference>
<gene>
    <name evidence="4" type="ORF">Sradi_5307100</name>
</gene>
<dbReference type="GO" id="GO:0006353">
    <property type="term" value="P:DNA-templated transcription termination"/>
    <property type="evidence" value="ECO:0007669"/>
    <property type="project" value="UniProtKB-KW"/>
</dbReference>
<evidence type="ECO:0000313" key="4">
    <source>
        <dbReference type="EMBL" id="KAL0320456.1"/>
    </source>
</evidence>
<dbReference type="GO" id="GO:0003676">
    <property type="term" value="F:nucleic acid binding"/>
    <property type="evidence" value="ECO:0007669"/>
    <property type="project" value="InterPro"/>
</dbReference>
<dbReference type="PANTHER" id="PTHR13068">
    <property type="entry name" value="CGI-12 PROTEIN-RELATED"/>
    <property type="match status" value="1"/>
</dbReference>